<dbReference type="GO" id="GO:0019262">
    <property type="term" value="P:N-acetylneuraminate catabolic process"/>
    <property type="evidence" value="ECO:0007669"/>
    <property type="project" value="TreeGrafter"/>
</dbReference>
<dbReference type="PRINTS" id="PR00146">
    <property type="entry name" value="DHPICSNTHASE"/>
</dbReference>
<evidence type="ECO:0000256" key="2">
    <source>
        <dbReference type="PIRNR" id="PIRNR001365"/>
    </source>
</evidence>
<dbReference type="RefSeq" id="WP_114299888.1">
    <property type="nucleotide sequence ID" value="NZ_QPJT01000036.1"/>
</dbReference>
<keyword evidence="5" id="KW-1185">Reference proteome</keyword>
<dbReference type="PANTHER" id="PTHR42849:SF1">
    <property type="entry name" value="N-ACETYLNEURAMINATE LYASE"/>
    <property type="match status" value="1"/>
</dbReference>
<dbReference type="InterPro" id="IPR002220">
    <property type="entry name" value="DapA-like"/>
</dbReference>
<dbReference type="SMART" id="SM01130">
    <property type="entry name" value="DHDPS"/>
    <property type="match status" value="1"/>
</dbReference>
<dbReference type="PANTHER" id="PTHR42849">
    <property type="entry name" value="N-ACETYLNEURAMINATE LYASE"/>
    <property type="match status" value="1"/>
</dbReference>
<keyword evidence="1 2" id="KW-0456">Lyase</keyword>
<organism evidence="4 5">
    <name type="scientific">Anaerobacterium chartisolvens</name>
    <dbReference type="NCBI Taxonomy" id="1297424"/>
    <lineage>
        <taxon>Bacteria</taxon>
        <taxon>Bacillati</taxon>
        <taxon>Bacillota</taxon>
        <taxon>Clostridia</taxon>
        <taxon>Eubacteriales</taxon>
        <taxon>Oscillospiraceae</taxon>
        <taxon>Anaerobacterium</taxon>
    </lineage>
</organism>
<dbReference type="Gene3D" id="3.20.20.70">
    <property type="entry name" value="Aldolase class I"/>
    <property type="match status" value="1"/>
</dbReference>
<feature type="active site" description="Schiff-base intermediate with substrate" evidence="3">
    <location>
        <position position="161"/>
    </location>
</feature>
<dbReference type="GO" id="GO:0008747">
    <property type="term" value="F:N-acetylneuraminate lyase activity"/>
    <property type="evidence" value="ECO:0007669"/>
    <property type="project" value="TreeGrafter"/>
</dbReference>
<evidence type="ECO:0000256" key="1">
    <source>
        <dbReference type="ARBA" id="ARBA00023239"/>
    </source>
</evidence>
<evidence type="ECO:0000256" key="3">
    <source>
        <dbReference type="PIRSR" id="PIRSR001365-1"/>
    </source>
</evidence>
<dbReference type="EMBL" id="QPJT01000036">
    <property type="protein sequence ID" value="RCX09342.1"/>
    <property type="molecule type" value="Genomic_DNA"/>
</dbReference>
<dbReference type="OrthoDB" id="9782828at2"/>
<evidence type="ECO:0000313" key="4">
    <source>
        <dbReference type="EMBL" id="RCX09342.1"/>
    </source>
</evidence>
<dbReference type="Pfam" id="PF00701">
    <property type="entry name" value="DHDPS"/>
    <property type="match status" value="1"/>
</dbReference>
<dbReference type="AlphaFoldDB" id="A0A369AIZ3"/>
<dbReference type="GO" id="GO:0005829">
    <property type="term" value="C:cytosol"/>
    <property type="evidence" value="ECO:0007669"/>
    <property type="project" value="TreeGrafter"/>
</dbReference>
<comment type="caution">
    <text evidence="4">The sequence shown here is derived from an EMBL/GenBank/DDBJ whole genome shotgun (WGS) entry which is preliminary data.</text>
</comment>
<protein>
    <submittedName>
        <fullName evidence="4">Dihydrodipicolinate synthase/N-acetylneuraminate lyase</fullName>
    </submittedName>
</protein>
<evidence type="ECO:0000313" key="5">
    <source>
        <dbReference type="Proteomes" id="UP000253034"/>
    </source>
</evidence>
<dbReference type="SUPFAM" id="SSF51569">
    <property type="entry name" value="Aldolase"/>
    <property type="match status" value="1"/>
</dbReference>
<dbReference type="PIRSF" id="PIRSF001365">
    <property type="entry name" value="DHDPS"/>
    <property type="match status" value="1"/>
</dbReference>
<reference evidence="4 5" key="1">
    <citation type="submission" date="2018-07" db="EMBL/GenBank/DDBJ databases">
        <title>Genomic Encyclopedia of Type Strains, Phase IV (KMG-IV): sequencing the most valuable type-strain genomes for metagenomic binning, comparative biology and taxonomic classification.</title>
        <authorList>
            <person name="Goeker M."/>
        </authorList>
    </citation>
    <scope>NUCLEOTIDE SEQUENCE [LARGE SCALE GENOMIC DNA]</scope>
    <source>
        <strain evidence="4 5">DSM 27016</strain>
    </source>
</reference>
<dbReference type="Proteomes" id="UP000253034">
    <property type="component" value="Unassembled WGS sequence"/>
</dbReference>
<accession>A0A369AIZ3</accession>
<sequence>MKAGFYPALGTPVDEMGNFISESFKRQIEDQISQGAAGLLVMGSMGIEPYIRQSEYSKIAASAVEAAAGRCPVLVGVMDNSISRVNDRIALLKGLKIDGVVATTPFYYLSGQEELKGFFEKIALSSPYPLYLYDLPAVTKTKISADTARYLMKLDNIKGIKTGDLVLARELMRCQEKREDFSVIFSGLDVFDAAYSYGIKMNLDGMFSCTPAAAGKMYRCLEKGDMEQAAKHLDSILALRNCMAEVGIFSGFTYAMNILGYEGIFSPDYMYRYDESNFDKVRKCMSKL</sequence>
<name>A0A369AIZ3_9FIRM</name>
<proteinExistence type="inferred from homology"/>
<feature type="active site" description="Proton donor/acceptor" evidence="3">
    <location>
        <position position="133"/>
    </location>
</feature>
<dbReference type="InterPro" id="IPR013785">
    <property type="entry name" value="Aldolase_TIM"/>
</dbReference>
<dbReference type="CDD" id="cd00408">
    <property type="entry name" value="DHDPS-like"/>
    <property type="match status" value="1"/>
</dbReference>
<comment type="similarity">
    <text evidence="2">Belongs to the DapA family.</text>
</comment>
<gene>
    <name evidence="4" type="ORF">DFR58_13618</name>
</gene>